<reference evidence="1" key="1">
    <citation type="submission" date="2017-06" db="EMBL/GenBank/DDBJ databases">
        <title>Novel phages from South African skin metaviromes.</title>
        <authorList>
            <person name="van Zyl L.J."/>
            <person name="Abrahams Y."/>
            <person name="Stander E.A."/>
            <person name="Kirby B.M."/>
            <person name="Clavaud C."/>
            <person name="Farcet C."/>
            <person name="Breton L."/>
            <person name="Trindade M.I."/>
        </authorList>
    </citation>
    <scope>NUCLEOTIDE SEQUENCE</scope>
</reference>
<sequence length="59" mass="7177">MWKFKEFKDYDVGTNMSAIDQLEIHCEKYKNTEVVGYTVNYFENLNNKERTYILVKYLV</sequence>
<dbReference type="EMBL" id="MF417888">
    <property type="protein sequence ID" value="ASN69294.1"/>
    <property type="molecule type" value="Genomic_DNA"/>
</dbReference>
<proteinExistence type="predicted"/>
<protein>
    <submittedName>
        <fullName evidence="1">Uncharacterized protein</fullName>
    </submittedName>
</protein>
<gene>
    <name evidence="1" type="ORF">9S3_42</name>
</gene>
<organism evidence="1">
    <name type="scientific">uncultured Caudovirales phage</name>
    <dbReference type="NCBI Taxonomy" id="2100421"/>
    <lineage>
        <taxon>Viruses</taxon>
        <taxon>Duplodnaviria</taxon>
        <taxon>Heunggongvirae</taxon>
        <taxon>Uroviricota</taxon>
        <taxon>Caudoviricetes</taxon>
        <taxon>Peduoviridae</taxon>
        <taxon>Maltschvirus</taxon>
        <taxon>Maltschvirus maltsch</taxon>
    </lineage>
</organism>
<evidence type="ECO:0000313" key="1">
    <source>
        <dbReference type="EMBL" id="ASN69294.1"/>
    </source>
</evidence>
<name>A0A2H4J2G9_9CAUD</name>
<accession>A0A2H4J2G9</accession>